<comment type="catalytic activity">
    <reaction evidence="8">
        <text>a ubiquinone + NADH + 5 H(+)(in) = a ubiquinol + NAD(+) + 4 H(+)(out)</text>
        <dbReference type="Rhea" id="RHEA:29091"/>
        <dbReference type="Rhea" id="RHEA-COMP:9565"/>
        <dbReference type="Rhea" id="RHEA-COMP:9566"/>
        <dbReference type="ChEBI" id="CHEBI:15378"/>
        <dbReference type="ChEBI" id="CHEBI:16389"/>
        <dbReference type="ChEBI" id="CHEBI:17976"/>
        <dbReference type="ChEBI" id="CHEBI:57540"/>
        <dbReference type="ChEBI" id="CHEBI:57945"/>
        <dbReference type="EC" id="7.1.1.2"/>
    </reaction>
</comment>
<feature type="transmembrane region" description="Helical" evidence="9">
    <location>
        <begin position="6"/>
        <end position="24"/>
    </location>
</feature>
<comment type="similarity">
    <text evidence="2 7">Belongs to the complex I subunit 1 family.</text>
</comment>
<feature type="transmembrane region" description="Helical" evidence="9">
    <location>
        <begin position="266"/>
        <end position="285"/>
    </location>
</feature>
<dbReference type="GO" id="GO:0003954">
    <property type="term" value="F:NADH dehydrogenase activity"/>
    <property type="evidence" value="ECO:0007669"/>
    <property type="project" value="TreeGrafter"/>
</dbReference>
<comment type="subcellular location">
    <subcellularLocation>
        <location evidence="1">Membrane</location>
        <topology evidence="1">Multi-pass membrane protein</topology>
    </subcellularLocation>
    <subcellularLocation>
        <location evidence="7">Mitochondrion inner membrane</location>
        <topology evidence="7">Multi-pass membrane protein</topology>
    </subcellularLocation>
</comment>
<evidence type="ECO:0000256" key="1">
    <source>
        <dbReference type="ARBA" id="ARBA00004141"/>
    </source>
</evidence>
<dbReference type="PANTHER" id="PTHR11432">
    <property type="entry name" value="NADH DEHYDROGENASE SUBUNIT 1"/>
    <property type="match status" value="1"/>
</dbReference>
<evidence type="ECO:0000256" key="8">
    <source>
        <dbReference type="RuleBase" id="RU000473"/>
    </source>
</evidence>
<geneLocation type="mitochondrion" evidence="10"/>
<name>A0A2R4ZLC0_9METZ</name>
<dbReference type="PANTHER" id="PTHR11432:SF3">
    <property type="entry name" value="NADH-UBIQUINONE OXIDOREDUCTASE CHAIN 1"/>
    <property type="match status" value="1"/>
</dbReference>
<feature type="transmembrane region" description="Helical" evidence="9">
    <location>
        <begin position="213"/>
        <end position="234"/>
    </location>
</feature>
<keyword evidence="8" id="KW-0830">Ubiquinone</keyword>
<dbReference type="EC" id="7.1.1.2" evidence="8"/>
<keyword evidence="4 7" id="KW-0812">Transmembrane</keyword>
<evidence type="ECO:0000256" key="9">
    <source>
        <dbReference type="SAM" id="Phobius"/>
    </source>
</evidence>
<dbReference type="EMBL" id="LN898115">
    <property type="protein sequence ID" value="CUS25285.1"/>
    <property type="molecule type" value="Genomic_DNA"/>
</dbReference>
<evidence type="ECO:0000256" key="2">
    <source>
        <dbReference type="ARBA" id="ARBA00010535"/>
    </source>
</evidence>
<reference evidence="10" key="1">
    <citation type="submission" date="2015-10" db="EMBL/GenBank/DDBJ databases">
        <title>The evolution of Coeloplanidae (Platyctenida: Ctenophora) mitochondrial genomes.</title>
        <authorList>
            <person name="Arafat H."/>
            <person name="Alamaru A."/>
            <person name="Loya Y."/>
            <person name="Gissi C."/>
            <person name="Huchon D."/>
        </authorList>
    </citation>
    <scope>NUCLEOTIDE SEQUENCE</scope>
    <source>
        <strain evidence="10">RS2007-1- green morph</strain>
    </source>
</reference>
<evidence type="ECO:0000313" key="10">
    <source>
        <dbReference type="EMBL" id="CUS25285.1"/>
    </source>
</evidence>
<evidence type="ECO:0000256" key="3">
    <source>
        <dbReference type="ARBA" id="ARBA00021009"/>
    </source>
</evidence>
<dbReference type="InterPro" id="IPR018086">
    <property type="entry name" value="NADH_UbQ_OxRdtase_su1_CS"/>
</dbReference>
<evidence type="ECO:0000256" key="7">
    <source>
        <dbReference type="RuleBase" id="RU000471"/>
    </source>
</evidence>
<dbReference type="GO" id="GO:0005743">
    <property type="term" value="C:mitochondrial inner membrane"/>
    <property type="evidence" value="ECO:0007669"/>
    <property type="project" value="UniProtKB-SubCell"/>
</dbReference>
<keyword evidence="6 9" id="KW-0472">Membrane</keyword>
<organism evidence="10">
    <name type="scientific">Vallicula multiformis</name>
    <dbReference type="NCBI Taxonomy" id="140489"/>
    <lineage>
        <taxon>Eukaryota</taxon>
        <taxon>Metazoa</taxon>
        <taxon>Ctenophora</taxon>
        <taxon>Tentaculata</taxon>
        <taxon>Platyctenida</taxon>
        <taxon>Coeloplanidae</taxon>
        <taxon>Vallicula</taxon>
    </lineage>
</organism>
<dbReference type="GO" id="GO:0009060">
    <property type="term" value="P:aerobic respiration"/>
    <property type="evidence" value="ECO:0007669"/>
    <property type="project" value="TreeGrafter"/>
</dbReference>
<keyword evidence="7" id="KW-0520">NAD</keyword>
<sequence length="287" mass="34340">MEYLLLNIIIFFCLVLMVPFLIFCERRILGVFQLRLGVFIYFFNSLFLFLADALKILSKFNVFFYSGSKFFYLFSLFMFFFFILYQIFFFFGYTSIVYFFCSIYVFLIFFAFLPFPLINISFLQNSVYSFLGNIRNLFLMISYEICLIFCLIIFLFGFYGKFVSFSNYIFFYLINLAIICFVSVLCETSRVPFDLIEGESELVSGFNTELGSIPFIVIFLSEYLILVIFTVLINVYFGIPFFLLLIIFLFSRALLVRFLYMKVVSLFWHSFIFYLNLFFFAFVYVNF</sequence>
<dbReference type="AlphaFoldDB" id="A0A2R4ZLC0"/>
<feature type="transmembrane region" description="Helical" evidence="9">
    <location>
        <begin position="241"/>
        <end position="260"/>
    </location>
</feature>
<keyword evidence="8 10" id="KW-0496">Mitochondrion</keyword>
<keyword evidence="5 9" id="KW-1133">Transmembrane helix</keyword>
<feature type="transmembrane region" description="Helical" evidence="9">
    <location>
        <begin position="70"/>
        <end position="91"/>
    </location>
</feature>
<feature type="transmembrane region" description="Helical" evidence="9">
    <location>
        <begin position="170"/>
        <end position="193"/>
    </location>
</feature>
<evidence type="ECO:0000256" key="5">
    <source>
        <dbReference type="ARBA" id="ARBA00022989"/>
    </source>
</evidence>
<feature type="transmembrane region" description="Helical" evidence="9">
    <location>
        <begin position="96"/>
        <end position="117"/>
    </location>
</feature>
<accession>A0A2R4ZLC0</accession>
<evidence type="ECO:0000256" key="6">
    <source>
        <dbReference type="ARBA" id="ARBA00023136"/>
    </source>
</evidence>
<evidence type="ECO:0000256" key="4">
    <source>
        <dbReference type="ARBA" id="ARBA00022692"/>
    </source>
</evidence>
<feature type="transmembrane region" description="Helical" evidence="9">
    <location>
        <begin position="36"/>
        <end position="58"/>
    </location>
</feature>
<protein>
    <recommendedName>
        <fullName evidence="3 8">NADH-ubiquinone oxidoreductase chain 1</fullName>
        <ecNumber evidence="8">7.1.1.2</ecNumber>
    </recommendedName>
</protein>
<proteinExistence type="inferred from homology"/>
<dbReference type="InterPro" id="IPR001694">
    <property type="entry name" value="NADH_UbQ_OxRdtase_su1/FPO"/>
</dbReference>
<dbReference type="PROSITE" id="PS00668">
    <property type="entry name" value="COMPLEX1_ND1_2"/>
    <property type="match status" value="1"/>
</dbReference>
<dbReference type="Pfam" id="PF00146">
    <property type="entry name" value="NADHdh"/>
    <property type="match status" value="1"/>
</dbReference>
<feature type="transmembrane region" description="Helical" evidence="9">
    <location>
        <begin position="137"/>
        <end position="158"/>
    </location>
</feature>
<dbReference type="GO" id="GO:0008137">
    <property type="term" value="F:NADH dehydrogenase (ubiquinone) activity"/>
    <property type="evidence" value="ECO:0007669"/>
    <property type="project" value="UniProtKB-EC"/>
</dbReference>
<gene>
    <name evidence="10" type="primary">ND1</name>
</gene>